<dbReference type="AlphaFoldDB" id="A0A928VIR3"/>
<evidence type="ECO:0000313" key="1">
    <source>
        <dbReference type="EMBL" id="MBE9028508.1"/>
    </source>
</evidence>
<reference evidence="1" key="1">
    <citation type="submission" date="2020-10" db="EMBL/GenBank/DDBJ databases">
        <authorList>
            <person name="Castelo-Branco R."/>
            <person name="Eusebio N."/>
            <person name="Adriana R."/>
            <person name="Vieira A."/>
            <person name="Brugerolle De Fraissinette N."/>
            <person name="Rezende De Castro R."/>
            <person name="Schneider M.P."/>
            <person name="Vasconcelos V."/>
            <person name="Leao P.N."/>
        </authorList>
    </citation>
    <scope>NUCLEOTIDE SEQUENCE</scope>
    <source>
        <strain evidence="1">LEGE 11480</strain>
    </source>
</reference>
<name>A0A928VIR3_9CYAN</name>
<dbReference type="RefSeq" id="WP_264323332.1">
    <property type="nucleotide sequence ID" value="NZ_JADEXQ010000004.1"/>
</dbReference>
<dbReference type="EMBL" id="JADEXQ010000004">
    <property type="protein sequence ID" value="MBE9028508.1"/>
    <property type="molecule type" value="Genomic_DNA"/>
</dbReference>
<protein>
    <submittedName>
        <fullName evidence="1">Uncharacterized protein</fullName>
    </submittedName>
</protein>
<proteinExistence type="predicted"/>
<accession>A0A928VIR3</accession>
<dbReference type="Proteomes" id="UP000625316">
    <property type="component" value="Unassembled WGS sequence"/>
</dbReference>
<evidence type="ECO:0000313" key="2">
    <source>
        <dbReference type="Proteomes" id="UP000625316"/>
    </source>
</evidence>
<organism evidence="1 2">
    <name type="scientific">Romeriopsis navalis LEGE 11480</name>
    <dbReference type="NCBI Taxonomy" id="2777977"/>
    <lineage>
        <taxon>Bacteria</taxon>
        <taxon>Bacillati</taxon>
        <taxon>Cyanobacteriota</taxon>
        <taxon>Cyanophyceae</taxon>
        <taxon>Leptolyngbyales</taxon>
        <taxon>Leptolyngbyaceae</taxon>
        <taxon>Romeriopsis</taxon>
        <taxon>Romeriopsis navalis</taxon>
    </lineage>
</organism>
<comment type="caution">
    <text evidence="1">The sequence shown here is derived from an EMBL/GenBank/DDBJ whole genome shotgun (WGS) entry which is preliminary data.</text>
</comment>
<keyword evidence="2" id="KW-1185">Reference proteome</keyword>
<sequence>MNIHLNHQETSNFTMSLSELEAALDAALNLCKAICQRKGMESKEYLRAWRMAEEVKAEIMSRCSSHVCPL</sequence>
<gene>
    <name evidence="1" type="ORF">IQ266_01895</name>
</gene>